<dbReference type="InterPro" id="IPR019198">
    <property type="entry name" value="Beta_propeller_containing"/>
</dbReference>
<gene>
    <name evidence="2" type="ORF">ACFQ38_13325</name>
</gene>
<protein>
    <submittedName>
        <fullName evidence="2">Beta-propeller domain-containing protein</fullName>
    </submittedName>
</protein>
<organism evidence="2 3">
    <name type="scientific">Sporosarcina contaminans</name>
    <dbReference type="NCBI Taxonomy" id="633403"/>
    <lineage>
        <taxon>Bacteria</taxon>
        <taxon>Bacillati</taxon>
        <taxon>Bacillota</taxon>
        <taxon>Bacilli</taxon>
        <taxon>Bacillales</taxon>
        <taxon>Caryophanaceae</taxon>
        <taxon>Sporosarcina</taxon>
    </lineage>
</organism>
<dbReference type="EMBL" id="JBHTLT010000110">
    <property type="protein sequence ID" value="MFD1206074.1"/>
    <property type="molecule type" value="Genomic_DNA"/>
</dbReference>
<keyword evidence="3" id="KW-1185">Reference proteome</keyword>
<dbReference type="RefSeq" id="WP_381481430.1">
    <property type="nucleotide sequence ID" value="NZ_JBHTLT010000110.1"/>
</dbReference>
<accession>A0ABW3U312</accession>
<evidence type="ECO:0000313" key="2">
    <source>
        <dbReference type="EMBL" id="MFD1206074.1"/>
    </source>
</evidence>
<evidence type="ECO:0000313" key="3">
    <source>
        <dbReference type="Proteomes" id="UP001597231"/>
    </source>
</evidence>
<feature type="region of interest" description="Disordered" evidence="1">
    <location>
        <begin position="152"/>
        <end position="176"/>
    </location>
</feature>
<evidence type="ECO:0000256" key="1">
    <source>
        <dbReference type="SAM" id="MobiDB-lite"/>
    </source>
</evidence>
<proteinExistence type="predicted"/>
<comment type="caution">
    <text evidence="2">The sequence shown here is derived from an EMBL/GenBank/DDBJ whole genome shotgun (WGS) entry which is preliminary data.</text>
</comment>
<reference evidence="3" key="1">
    <citation type="journal article" date="2019" name="Int. J. Syst. Evol. Microbiol.">
        <title>The Global Catalogue of Microorganisms (GCM) 10K type strain sequencing project: providing services to taxonomists for standard genome sequencing and annotation.</title>
        <authorList>
            <consortium name="The Broad Institute Genomics Platform"/>
            <consortium name="The Broad Institute Genome Sequencing Center for Infectious Disease"/>
            <person name="Wu L."/>
            <person name="Ma J."/>
        </authorList>
    </citation>
    <scope>NUCLEOTIDE SEQUENCE [LARGE SCALE GENOMIC DNA]</scope>
    <source>
        <strain evidence="3">CCUG 53915</strain>
    </source>
</reference>
<sequence>MRKSFLWFGTILFATVIVLLFASQKVEVRAANVAVAEHGWQVHFSSAINKKAIDEGHVFITNSANKKVDAELKLSEDRKTLKVNGLKADEYMLNLEDEAVHSKLFKTLKQKKIDFTVYDSVSSVQSAEDLEAYFARAKSFYGTDAIEYEEESSNSVSVESSAKEDSAISGSDHSTTNVQVAGVDEADFVKTDGQYVYAISQGEKITITDIRNPQKMKVLSEIKREEGYNPMQLFLHDDLLIVLGSKMEQNDRNDRRYYNFDHFTTVRLYSITDKAKPQLIREIGAEGYMNTARKTGDLLYVITNMQPMYWIMEDLEGEKLRPALYDSSEKKAKSYMAYEDISILPGAVEPTYSIITAIDLSTPAKSTLKTKGFLGSSEIVYMTKDHLYLTATQFEKNNGMEEKMIWNPENMSTAFFKYKLDGVNVTFQRSAEMKGTVLNQFSMDEYNDHFRVAMTEGNMWNTQRPSQNHLYIFDENMKLTGSVKGMAKGERIYSARFMGEKAYIVTFRETDPLFVIDVANPAKPTVLGELKIEGFSNYLHPIDENHLIGFGYDTVAEKNPSGGEPIIRTKGMKLSLFDVTDFSNPKEKDKTIIGGSGTHSPLQYDHKALFRQPKQNLYGFPASIYEEGEKNHEVNYIGSGALIYEITPEKGIVLKGDLIKRKAKGQQYEEWEKQIQRIIYSGNHLYTLSHSEITSYEIDTYKETGKLNIQ</sequence>
<dbReference type="Proteomes" id="UP001597231">
    <property type="component" value="Unassembled WGS sequence"/>
</dbReference>
<dbReference type="Pfam" id="PF09826">
    <property type="entry name" value="Beta_propel"/>
    <property type="match status" value="1"/>
</dbReference>
<name>A0ABW3U312_9BACL</name>